<keyword evidence="8" id="KW-1003">Cell membrane</keyword>
<evidence type="ECO:0000313" key="25">
    <source>
        <dbReference type="EMBL" id="TCG10769.1"/>
    </source>
</evidence>
<evidence type="ECO:0000256" key="7">
    <source>
        <dbReference type="ARBA" id="ARBA00019373"/>
    </source>
</evidence>
<keyword evidence="14" id="KW-0443">Lipid metabolism</keyword>
<dbReference type="EC" id="2.7.7.41" evidence="6"/>
<evidence type="ECO:0000256" key="19">
    <source>
        <dbReference type="ARBA" id="ARBA00031825"/>
    </source>
</evidence>
<keyword evidence="11 24" id="KW-0812">Transmembrane</keyword>
<evidence type="ECO:0000256" key="4">
    <source>
        <dbReference type="ARBA" id="ARBA00005189"/>
    </source>
</evidence>
<gene>
    <name evidence="25" type="ORF">C4B24_04015</name>
</gene>
<evidence type="ECO:0000256" key="21">
    <source>
        <dbReference type="ARBA" id="ARBA00032396"/>
    </source>
</evidence>
<feature type="transmembrane region" description="Helical" evidence="24">
    <location>
        <begin position="201"/>
        <end position="221"/>
    </location>
</feature>
<comment type="similarity">
    <text evidence="5">Belongs to the CDS family.</text>
</comment>
<evidence type="ECO:0000256" key="6">
    <source>
        <dbReference type="ARBA" id="ARBA00012487"/>
    </source>
</evidence>
<evidence type="ECO:0000256" key="15">
    <source>
        <dbReference type="ARBA" id="ARBA00023136"/>
    </source>
</evidence>
<dbReference type="Pfam" id="PF01148">
    <property type="entry name" value="CTP_transf_1"/>
    <property type="match status" value="1"/>
</dbReference>
<evidence type="ECO:0000256" key="10">
    <source>
        <dbReference type="ARBA" id="ARBA00022679"/>
    </source>
</evidence>
<organism evidence="25 26">
    <name type="scientific">Mycoplasma marinum</name>
    <dbReference type="NCBI Taxonomy" id="1937190"/>
    <lineage>
        <taxon>Bacteria</taxon>
        <taxon>Bacillati</taxon>
        <taxon>Mycoplasmatota</taxon>
        <taxon>Mollicutes</taxon>
        <taxon>Mycoplasmataceae</taxon>
        <taxon>Mycoplasma</taxon>
    </lineage>
</organism>
<comment type="catalytic activity">
    <reaction evidence="1">
        <text>a 1,2-diacyl-sn-glycero-3-phosphate + CTP + H(+) = a CDP-1,2-diacyl-sn-glycerol + diphosphate</text>
        <dbReference type="Rhea" id="RHEA:16229"/>
        <dbReference type="ChEBI" id="CHEBI:15378"/>
        <dbReference type="ChEBI" id="CHEBI:33019"/>
        <dbReference type="ChEBI" id="CHEBI:37563"/>
        <dbReference type="ChEBI" id="CHEBI:58332"/>
        <dbReference type="ChEBI" id="CHEBI:58608"/>
        <dbReference type="EC" id="2.7.7.41"/>
    </reaction>
</comment>
<comment type="subcellular location">
    <subcellularLocation>
        <location evidence="2">Cell membrane</location>
        <topology evidence="2">Multi-pass membrane protein</topology>
    </subcellularLocation>
</comment>
<comment type="pathway">
    <text evidence="4">Lipid metabolism.</text>
</comment>
<dbReference type="RefSeq" id="WP_131599479.1">
    <property type="nucleotide sequence ID" value="NZ_CBDBYK010000002.1"/>
</dbReference>
<feature type="transmembrane region" description="Helical" evidence="24">
    <location>
        <begin position="12"/>
        <end position="32"/>
    </location>
</feature>
<keyword evidence="13 24" id="KW-1133">Transmembrane helix</keyword>
<dbReference type="PANTHER" id="PTHR46382">
    <property type="entry name" value="PHOSPHATIDATE CYTIDYLYLTRANSFERASE"/>
    <property type="match status" value="1"/>
</dbReference>
<evidence type="ECO:0000256" key="9">
    <source>
        <dbReference type="ARBA" id="ARBA00022516"/>
    </source>
</evidence>
<feature type="transmembrane region" description="Helical" evidence="24">
    <location>
        <begin position="280"/>
        <end position="301"/>
    </location>
</feature>
<evidence type="ECO:0000256" key="13">
    <source>
        <dbReference type="ARBA" id="ARBA00022989"/>
    </source>
</evidence>
<protein>
    <recommendedName>
        <fullName evidence="7">Phosphatidate cytidylyltransferase</fullName>
        <ecNumber evidence="6">2.7.7.41</ecNumber>
    </recommendedName>
    <alternativeName>
        <fullName evidence="20">CDP-DAG synthase</fullName>
    </alternativeName>
    <alternativeName>
        <fullName evidence="22">CDP-DG synthase</fullName>
    </alternativeName>
    <alternativeName>
        <fullName evidence="18">CDP-diacylglycerol synthase</fullName>
    </alternativeName>
    <alternativeName>
        <fullName evidence="21">CDP-diglyceride pyrophosphorylase</fullName>
    </alternativeName>
    <alternativeName>
        <fullName evidence="23">CDP-diglyceride synthase</fullName>
    </alternativeName>
    <alternativeName>
        <fullName evidence="19">CTP:phosphatidate cytidylyltransferase</fullName>
    </alternativeName>
</protein>
<evidence type="ECO:0000256" key="1">
    <source>
        <dbReference type="ARBA" id="ARBA00001698"/>
    </source>
</evidence>
<evidence type="ECO:0000313" key="26">
    <source>
        <dbReference type="Proteomes" id="UP000294192"/>
    </source>
</evidence>
<dbReference type="OrthoDB" id="9799199at2"/>
<accession>A0A4R0XT28</accession>
<dbReference type="GO" id="GO:0005886">
    <property type="term" value="C:plasma membrane"/>
    <property type="evidence" value="ECO:0007669"/>
    <property type="project" value="UniProtKB-SubCell"/>
</dbReference>
<evidence type="ECO:0000256" key="3">
    <source>
        <dbReference type="ARBA" id="ARBA00005119"/>
    </source>
</evidence>
<evidence type="ECO:0000256" key="22">
    <source>
        <dbReference type="ARBA" id="ARBA00032743"/>
    </source>
</evidence>
<dbReference type="Proteomes" id="UP000294192">
    <property type="component" value="Unassembled WGS sequence"/>
</dbReference>
<keyword evidence="15 24" id="KW-0472">Membrane</keyword>
<proteinExistence type="inferred from homology"/>
<sequence>MKEKIRKINPRYTSSVVAIIIVIPVFIAIILGGFGGRVFGSLVLAIAAVYTAYEFIRHLPIHKLSKIITPFLVLAVFMLDKEFVLFEIVKNGSKNYYYLSNMFSIYGICIPIIMLTLSLLDPVTRKEGDLVKTFMYLVFIVVTAGMFYRMLFSMTVINYLFILLLIPVGIISDTFAYAGGMMLGKRFPKKMAPKVSPKKTWVGFIVGYTFAIIYVILFLKFTNILDHVEVRSHAKYVVIFILSVILLPLISPIGDLIFSSFKRDIGIKDYGKIMPGHGGVLDRIDSWIAIFIIFGMIYQLIML</sequence>
<dbReference type="GO" id="GO:0016024">
    <property type="term" value="P:CDP-diacylglycerol biosynthetic process"/>
    <property type="evidence" value="ECO:0007669"/>
    <property type="project" value="TreeGrafter"/>
</dbReference>
<evidence type="ECO:0000256" key="14">
    <source>
        <dbReference type="ARBA" id="ARBA00023098"/>
    </source>
</evidence>
<dbReference type="GO" id="GO:0004605">
    <property type="term" value="F:phosphatidate cytidylyltransferase activity"/>
    <property type="evidence" value="ECO:0007669"/>
    <property type="project" value="UniProtKB-EC"/>
</dbReference>
<evidence type="ECO:0000256" key="12">
    <source>
        <dbReference type="ARBA" id="ARBA00022695"/>
    </source>
</evidence>
<dbReference type="AlphaFoldDB" id="A0A4R0XT28"/>
<evidence type="ECO:0000256" key="16">
    <source>
        <dbReference type="ARBA" id="ARBA00023209"/>
    </source>
</evidence>
<dbReference type="PANTHER" id="PTHR46382:SF1">
    <property type="entry name" value="PHOSPHATIDATE CYTIDYLYLTRANSFERASE"/>
    <property type="match status" value="1"/>
</dbReference>
<comment type="caution">
    <text evidence="25">The sequence shown here is derived from an EMBL/GenBank/DDBJ whole genome shotgun (WGS) entry which is preliminary data.</text>
</comment>
<reference evidence="25 26" key="1">
    <citation type="submission" date="2018-02" db="EMBL/GenBank/DDBJ databases">
        <title>Mycoplasma marinum and Mycoplasma todarodis sp. nov., moderately halophilic and psychrotolerant mycoplasmas isolated from cephalopods.</title>
        <authorList>
            <person name="Viver T."/>
        </authorList>
    </citation>
    <scope>NUCLEOTIDE SEQUENCE [LARGE SCALE GENOMIC DNA]</scope>
    <source>
        <strain evidence="25 26">PE</strain>
    </source>
</reference>
<keyword evidence="10" id="KW-0808">Transferase</keyword>
<feature type="transmembrane region" description="Helical" evidence="24">
    <location>
        <begin position="133"/>
        <end position="151"/>
    </location>
</feature>
<keyword evidence="16" id="KW-0594">Phospholipid biosynthesis</keyword>
<feature type="transmembrane region" description="Helical" evidence="24">
    <location>
        <begin position="236"/>
        <end position="259"/>
    </location>
</feature>
<feature type="transmembrane region" description="Helical" evidence="24">
    <location>
        <begin position="98"/>
        <end position="121"/>
    </location>
</feature>
<evidence type="ECO:0000256" key="18">
    <source>
        <dbReference type="ARBA" id="ARBA00029893"/>
    </source>
</evidence>
<feature type="transmembrane region" description="Helical" evidence="24">
    <location>
        <begin position="68"/>
        <end position="86"/>
    </location>
</feature>
<keyword evidence="26" id="KW-1185">Reference proteome</keyword>
<evidence type="ECO:0000256" key="8">
    <source>
        <dbReference type="ARBA" id="ARBA00022475"/>
    </source>
</evidence>
<keyword evidence="12" id="KW-0548">Nucleotidyltransferase</keyword>
<keyword evidence="9" id="KW-0444">Lipid biosynthesis</keyword>
<keyword evidence="17" id="KW-1208">Phospholipid metabolism</keyword>
<comment type="pathway">
    <text evidence="3">Phospholipid metabolism; CDP-diacylglycerol biosynthesis; CDP-diacylglycerol from sn-glycerol 3-phosphate: step 3/3.</text>
</comment>
<evidence type="ECO:0000256" key="5">
    <source>
        <dbReference type="ARBA" id="ARBA00010185"/>
    </source>
</evidence>
<evidence type="ECO:0000256" key="11">
    <source>
        <dbReference type="ARBA" id="ARBA00022692"/>
    </source>
</evidence>
<evidence type="ECO:0000256" key="23">
    <source>
        <dbReference type="ARBA" id="ARBA00033406"/>
    </source>
</evidence>
<evidence type="ECO:0000256" key="20">
    <source>
        <dbReference type="ARBA" id="ARBA00032253"/>
    </source>
</evidence>
<feature type="transmembrane region" description="Helical" evidence="24">
    <location>
        <begin position="157"/>
        <end position="180"/>
    </location>
</feature>
<evidence type="ECO:0000256" key="2">
    <source>
        <dbReference type="ARBA" id="ARBA00004651"/>
    </source>
</evidence>
<evidence type="ECO:0000256" key="24">
    <source>
        <dbReference type="SAM" id="Phobius"/>
    </source>
</evidence>
<dbReference type="EMBL" id="PSZO01000022">
    <property type="protein sequence ID" value="TCG10769.1"/>
    <property type="molecule type" value="Genomic_DNA"/>
</dbReference>
<evidence type="ECO:0000256" key="17">
    <source>
        <dbReference type="ARBA" id="ARBA00023264"/>
    </source>
</evidence>
<name>A0A4R0XT28_9MOLU</name>